<dbReference type="InterPro" id="IPR015410">
    <property type="entry name" value="DUF1985"/>
</dbReference>
<dbReference type="AlphaFoldDB" id="A0AAD9THH4"/>
<sequence length="219" mass="25342">MHREMKFSGGIIQRLLLSELHHNCPTDEMQFMLGNQSVRFSKVEFCLITGLRFGVIPDMTKYAAVENGIHQWYFPGADEVSLKEIRGVVTVVEFGKAYDAIKLYLLYILNWILIGVDERFKIPVWQFQLVEDLDAFDTFPWGAHMYRNSIYSFKHALDGRRYGFERRQQEKGTGVHTVETYNIYGLSHALLIFVVEVIPDLGKEFGAQRVIDLTPCILK</sequence>
<name>A0AAD9THH4_9ROSI</name>
<evidence type="ECO:0000313" key="2">
    <source>
        <dbReference type="EMBL" id="KAK2636187.1"/>
    </source>
</evidence>
<dbReference type="Pfam" id="PF09331">
    <property type="entry name" value="DUF1985"/>
    <property type="match status" value="1"/>
</dbReference>
<evidence type="ECO:0000313" key="3">
    <source>
        <dbReference type="Proteomes" id="UP001280121"/>
    </source>
</evidence>
<proteinExistence type="predicted"/>
<dbReference type="Proteomes" id="UP001280121">
    <property type="component" value="Unassembled WGS sequence"/>
</dbReference>
<comment type="caution">
    <text evidence="2">The sequence shown here is derived from an EMBL/GenBank/DDBJ whole genome shotgun (WGS) entry which is preliminary data.</text>
</comment>
<evidence type="ECO:0000259" key="1">
    <source>
        <dbReference type="Pfam" id="PF09331"/>
    </source>
</evidence>
<dbReference type="EMBL" id="JANJYI010000009">
    <property type="protein sequence ID" value="KAK2636187.1"/>
    <property type="molecule type" value="Genomic_DNA"/>
</dbReference>
<dbReference type="PANTHER" id="PTHR48449:SF1">
    <property type="entry name" value="DUF1985 DOMAIN-CONTAINING PROTEIN"/>
    <property type="match status" value="1"/>
</dbReference>
<gene>
    <name evidence="2" type="ORF">Ddye_030979</name>
</gene>
<accession>A0AAD9THH4</accession>
<reference evidence="2" key="1">
    <citation type="journal article" date="2023" name="Plant J.">
        <title>Genome sequences and population genomics provide insights into the demographic history, inbreeding, and mutation load of two 'living fossil' tree species of Dipteronia.</title>
        <authorList>
            <person name="Feng Y."/>
            <person name="Comes H.P."/>
            <person name="Chen J."/>
            <person name="Zhu S."/>
            <person name="Lu R."/>
            <person name="Zhang X."/>
            <person name="Li P."/>
            <person name="Qiu J."/>
            <person name="Olsen K.M."/>
            <person name="Qiu Y."/>
        </authorList>
    </citation>
    <scope>NUCLEOTIDE SEQUENCE</scope>
    <source>
        <strain evidence="2">KIB01</strain>
    </source>
</reference>
<dbReference type="PANTHER" id="PTHR48449">
    <property type="entry name" value="DUF1985 DOMAIN-CONTAINING PROTEIN"/>
    <property type="match status" value="1"/>
</dbReference>
<keyword evidence="3" id="KW-1185">Reference proteome</keyword>
<feature type="domain" description="DUF1985" evidence="1">
    <location>
        <begin position="26"/>
        <end position="146"/>
    </location>
</feature>
<protein>
    <recommendedName>
        <fullName evidence="1">DUF1985 domain-containing protein</fullName>
    </recommendedName>
</protein>
<organism evidence="2 3">
    <name type="scientific">Dipteronia dyeriana</name>
    <dbReference type="NCBI Taxonomy" id="168575"/>
    <lineage>
        <taxon>Eukaryota</taxon>
        <taxon>Viridiplantae</taxon>
        <taxon>Streptophyta</taxon>
        <taxon>Embryophyta</taxon>
        <taxon>Tracheophyta</taxon>
        <taxon>Spermatophyta</taxon>
        <taxon>Magnoliopsida</taxon>
        <taxon>eudicotyledons</taxon>
        <taxon>Gunneridae</taxon>
        <taxon>Pentapetalae</taxon>
        <taxon>rosids</taxon>
        <taxon>malvids</taxon>
        <taxon>Sapindales</taxon>
        <taxon>Sapindaceae</taxon>
        <taxon>Hippocastanoideae</taxon>
        <taxon>Acereae</taxon>
        <taxon>Dipteronia</taxon>
    </lineage>
</organism>